<dbReference type="Proteomes" id="UP000824239">
    <property type="component" value="Unassembled WGS sequence"/>
</dbReference>
<feature type="region of interest" description="Disordered" evidence="1">
    <location>
        <begin position="31"/>
        <end position="51"/>
    </location>
</feature>
<reference evidence="3" key="2">
    <citation type="journal article" date="2021" name="PeerJ">
        <title>Extensive microbial diversity within the chicken gut microbiome revealed by metagenomics and culture.</title>
        <authorList>
            <person name="Gilroy R."/>
            <person name="Ravi A."/>
            <person name="Getino M."/>
            <person name="Pursley I."/>
            <person name="Horton D.L."/>
            <person name="Alikhan N.F."/>
            <person name="Baker D."/>
            <person name="Gharbi K."/>
            <person name="Hall N."/>
            <person name="Watson M."/>
            <person name="Adriaenssens E.M."/>
            <person name="Foster-Nyarko E."/>
            <person name="Jarju S."/>
            <person name="Secka A."/>
            <person name="Antonio M."/>
            <person name="Oren A."/>
            <person name="Chaudhuri R.R."/>
            <person name="La Ragione R."/>
            <person name="Hildebrand F."/>
            <person name="Pallen M.J."/>
        </authorList>
    </citation>
    <scope>NUCLEOTIDE SEQUENCE</scope>
    <source>
        <strain evidence="3">ChiBcec15-4380</strain>
    </source>
</reference>
<keyword evidence="2" id="KW-0472">Membrane</keyword>
<gene>
    <name evidence="3" type="ORF">IAA53_00835</name>
</gene>
<feature type="region of interest" description="Disordered" evidence="1">
    <location>
        <begin position="147"/>
        <end position="171"/>
    </location>
</feature>
<evidence type="ECO:0000313" key="4">
    <source>
        <dbReference type="Proteomes" id="UP000824239"/>
    </source>
</evidence>
<keyword evidence="2" id="KW-0812">Transmembrane</keyword>
<feature type="compositionally biased region" description="Low complexity" evidence="1">
    <location>
        <begin position="149"/>
        <end position="162"/>
    </location>
</feature>
<accession>A0A9D1DG38</accession>
<dbReference type="EMBL" id="DVHE01000007">
    <property type="protein sequence ID" value="HIR49827.1"/>
    <property type="molecule type" value="Genomic_DNA"/>
</dbReference>
<keyword evidence="2" id="KW-1133">Transmembrane helix</keyword>
<sequence>MNCIKCGKEIPDGELFCVECSLNLPTDRQAVSEAPRSAAPQRRMQKPVPVRRTAPQMVGPQVQAPRRTGLRTALVIVSLLLAASLGFLAWQYGNILVERNRLRTRAAALTAEENHVAALEEQIETVTKELEETEQMLAARNETIRELESQLSGSQSSQSQSEYDLTTAQSQLDQLTEENRQLLTMTEDLEKELEALEDERDTLENALQQAETYREKADFMDSYVVFVEDDGTGYYHTYSCRNFLRSKFWAYSRRLAESNGYTPCPVCGGKP</sequence>
<dbReference type="Gene3D" id="1.10.287.1490">
    <property type="match status" value="1"/>
</dbReference>
<proteinExistence type="predicted"/>
<feature type="transmembrane region" description="Helical" evidence="2">
    <location>
        <begin position="73"/>
        <end position="93"/>
    </location>
</feature>
<reference evidence="3" key="1">
    <citation type="submission" date="2020-10" db="EMBL/GenBank/DDBJ databases">
        <authorList>
            <person name="Gilroy R."/>
        </authorList>
    </citation>
    <scope>NUCLEOTIDE SEQUENCE</scope>
    <source>
        <strain evidence="3">ChiBcec15-4380</strain>
    </source>
</reference>
<evidence type="ECO:0000313" key="3">
    <source>
        <dbReference type="EMBL" id="HIR49827.1"/>
    </source>
</evidence>
<evidence type="ECO:0000256" key="2">
    <source>
        <dbReference type="SAM" id="Phobius"/>
    </source>
</evidence>
<protein>
    <recommendedName>
        <fullName evidence="5">Zinc-ribbon domain-containing protein</fullName>
    </recommendedName>
</protein>
<evidence type="ECO:0008006" key="5">
    <source>
        <dbReference type="Google" id="ProtNLM"/>
    </source>
</evidence>
<evidence type="ECO:0000256" key="1">
    <source>
        <dbReference type="SAM" id="MobiDB-lite"/>
    </source>
</evidence>
<name>A0A9D1DG38_9FIRM</name>
<dbReference type="AlphaFoldDB" id="A0A9D1DG38"/>
<organism evidence="3 4">
    <name type="scientific">Candidatus Avoscillospira avicola</name>
    <dbReference type="NCBI Taxonomy" id="2840706"/>
    <lineage>
        <taxon>Bacteria</taxon>
        <taxon>Bacillati</taxon>
        <taxon>Bacillota</taxon>
        <taxon>Clostridia</taxon>
        <taxon>Eubacteriales</taxon>
        <taxon>Oscillospiraceae</taxon>
        <taxon>Oscillospiraceae incertae sedis</taxon>
        <taxon>Candidatus Avoscillospira</taxon>
    </lineage>
</organism>
<comment type="caution">
    <text evidence="3">The sequence shown here is derived from an EMBL/GenBank/DDBJ whole genome shotgun (WGS) entry which is preliminary data.</text>
</comment>